<organism evidence="3 4">
    <name type="scientific">Penaeus vannamei</name>
    <name type="common">Whiteleg shrimp</name>
    <name type="synonym">Litopenaeus vannamei</name>
    <dbReference type="NCBI Taxonomy" id="6689"/>
    <lineage>
        <taxon>Eukaryota</taxon>
        <taxon>Metazoa</taxon>
        <taxon>Ecdysozoa</taxon>
        <taxon>Arthropoda</taxon>
        <taxon>Crustacea</taxon>
        <taxon>Multicrustacea</taxon>
        <taxon>Malacostraca</taxon>
        <taxon>Eumalacostraca</taxon>
        <taxon>Eucarida</taxon>
        <taxon>Decapoda</taxon>
        <taxon>Dendrobranchiata</taxon>
        <taxon>Penaeoidea</taxon>
        <taxon>Penaeidae</taxon>
        <taxon>Penaeus</taxon>
    </lineage>
</organism>
<dbReference type="AlphaFoldDB" id="A0A3R7P3H5"/>
<reference evidence="3 4" key="1">
    <citation type="submission" date="2018-04" db="EMBL/GenBank/DDBJ databases">
        <authorList>
            <person name="Zhang X."/>
            <person name="Yuan J."/>
            <person name="Li F."/>
            <person name="Xiang J."/>
        </authorList>
    </citation>
    <scope>NUCLEOTIDE SEQUENCE [LARGE SCALE GENOMIC DNA]</scope>
    <source>
        <tissue evidence="3">Muscle</tissue>
    </source>
</reference>
<name>A0A3R7P3H5_PENVA</name>
<evidence type="ECO:0000313" key="3">
    <source>
        <dbReference type="EMBL" id="ROT74412.1"/>
    </source>
</evidence>
<accession>A0A3R7P3H5</accession>
<keyword evidence="4" id="KW-1185">Reference proteome</keyword>
<feature type="transmembrane region" description="Helical" evidence="2">
    <location>
        <begin position="28"/>
        <end position="48"/>
    </location>
</feature>
<proteinExistence type="predicted"/>
<evidence type="ECO:0000313" key="4">
    <source>
        <dbReference type="Proteomes" id="UP000283509"/>
    </source>
</evidence>
<protein>
    <submittedName>
        <fullName evidence="3">Uncharacterized protein</fullName>
    </submittedName>
</protein>
<dbReference type="OrthoDB" id="6420920at2759"/>
<feature type="compositionally biased region" description="Polar residues" evidence="1">
    <location>
        <begin position="170"/>
        <end position="186"/>
    </location>
</feature>
<keyword evidence="2" id="KW-0812">Transmembrane</keyword>
<keyword evidence="2" id="KW-1133">Transmembrane helix</keyword>
<feature type="region of interest" description="Disordered" evidence="1">
    <location>
        <begin position="80"/>
        <end position="200"/>
    </location>
</feature>
<comment type="caution">
    <text evidence="3">The sequence shown here is derived from an EMBL/GenBank/DDBJ whole genome shotgun (WGS) entry which is preliminary data.</text>
</comment>
<reference evidence="3 4" key="2">
    <citation type="submission" date="2019-01" db="EMBL/GenBank/DDBJ databases">
        <title>The decoding of complex shrimp genome reveals the adaptation for benthos swimmer, frequently molting mechanism and breeding impact on genome.</title>
        <authorList>
            <person name="Sun Y."/>
            <person name="Gao Y."/>
            <person name="Yu Y."/>
        </authorList>
    </citation>
    <scope>NUCLEOTIDE SEQUENCE [LARGE SCALE GENOMIC DNA]</scope>
    <source>
        <tissue evidence="3">Muscle</tissue>
    </source>
</reference>
<dbReference type="Proteomes" id="UP000283509">
    <property type="component" value="Unassembled WGS sequence"/>
</dbReference>
<keyword evidence="2" id="KW-0472">Membrane</keyword>
<evidence type="ECO:0000256" key="1">
    <source>
        <dbReference type="SAM" id="MobiDB-lite"/>
    </source>
</evidence>
<dbReference type="EMBL" id="QCYY01001900">
    <property type="protein sequence ID" value="ROT74412.1"/>
    <property type="molecule type" value="Genomic_DNA"/>
</dbReference>
<sequence length="200" mass="21355">MSVLFFLLEVFVFRVGDQSGLIVSLSWAFYLQLLALLVGMIAGAGAGVEFGWARKLGGDPTVYRRDPEGIAATTISNPYVVEPRNGHAQGNSHGRQGRTRSSGRGGGGLHQNSNGVKMTGLSGQPYMVTGNGTNGHISHRNGVVAFDPNRAPGRSSLRRPKPQPSEDTTDSSMGIENLAFKQSSPTPKKKVRIHTQSTPV</sequence>
<gene>
    <name evidence="3" type="ORF">C7M84_007080</name>
</gene>
<evidence type="ECO:0000256" key="2">
    <source>
        <dbReference type="SAM" id="Phobius"/>
    </source>
</evidence>